<dbReference type="PANTHER" id="PTHR43065">
    <property type="entry name" value="SENSOR HISTIDINE KINASE"/>
    <property type="match status" value="1"/>
</dbReference>
<dbReference type="CDD" id="cd00082">
    <property type="entry name" value="HisKA"/>
    <property type="match status" value="1"/>
</dbReference>
<accession>A0ABV9NLV7</accession>
<keyword evidence="3 9" id="KW-0597">Phosphoprotein</keyword>
<dbReference type="SMART" id="SM00091">
    <property type="entry name" value="PAS"/>
    <property type="match status" value="2"/>
</dbReference>
<dbReference type="InterPro" id="IPR003661">
    <property type="entry name" value="HisK_dim/P_dom"/>
</dbReference>
<dbReference type="PRINTS" id="PR00344">
    <property type="entry name" value="BCTRLSENSOR"/>
</dbReference>
<dbReference type="InterPro" id="IPR005467">
    <property type="entry name" value="His_kinase_dom"/>
</dbReference>
<dbReference type="Pfam" id="PF00512">
    <property type="entry name" value="HisKA"/>
    <property type="match status" value="1"/>
</dbReference>
<evidence type="ECO:0000256" key="7">
    <source>
        <dbReference type="ARBA" id="ARBA00022840"/>
    </source>
</evidence>
<organism evidence="15 16">
    <name type="scientific">Coralloluteibacterium thermophilum</name>
    <dbReference type="NCBI Taxonomy" id="2707049"/>
    <lineage>
        <taxon>Bacteria</taxon>
        <taxon>Pseudomonadati</taxon>
        <taxon>Pseudomonadota</taxon>
        <taxon>Gammaproteobacteria</taxon>
        <taxon>Lysobacterales</taxon>
        <taxon>Lysobacteraceae</taxon>
        <taxon>Coralloluteibacterium</taxon>
    </lineage>
</organism>
<dbReference type="SUPFAM" id="SSF55874">
    <property type="entry name" value="ATPase domain of HSP90 chaperone/DNA topoisomerase II/histidine kinase"/>
    <property type="match status" value="1"/>
</dbReference>
<dbReference type="Pfam" id="PF02518">
    <property type="entry name" value="HATPase_c"/>
    <property type="match status" value="1"/>
</dbReference>
<dbReference type="PROSITE" id="PS50113">
    <property type="entry name" value="PAC"/>
    <property type="match status" value="2"/>
</dbReference>
<dbReference type="NCBIfam" id="TIGR00229">
    <property type="entry name" value="sensory_box"/>
    <property type="match status" value="2"/>
</dbReference>
<dbReference type="CDD" id="cd00130">
    <property type="entry name" value="PAS"/>
    <property type="match status" value="2"/>
</dbReference>
<evidence type="ECO:0000256" key="2">
    <source>
        <dbReference type="ARBA" id="ARBA00012438"/>
    </source>
</evidence>
<feature type="domain" description="Histidine kinase" evidence="11">
    <location>
        <begin position="287"/>
        <end position="504"/>
    </location>
</feature>
<dbReference type="PROSITE" id="PS50110">
    <property type="entry name" value="RESPONSE_REGULATORY"/>
    <property type="match status" value="1"/>
</dbReference>
<feature type="domain" description="PAS" evidence="13">
    <location>
        <begin position="140"/>
        <end position="197"/>
    </location>
</feature>
<keyword evidence="8" id="KW-0902">Two-component regulatory system</keyword>
<dbReference type="InterPro" id="IPR000014">
    <property type="entry name" value="PAS"/>
</dbReference>
<dbReference type="SUPFAM" id="SSF52172">
    <property type="entry name" value="CheY-like"/>
    <property type="match status" value="1"/>
</dbReference>
<evidence type="ECO:0000313" key="16">
    <source>
        <dbReference type="Proteomes" id="UP001595892"/>
    </source>
</evidence>
<evidence type="ECO:0000256" key="5">
    <source>
        <dbReference type="ARBA" id="ARBA00022741"/>
    </source>
</evidence>
<evidence type="ECO:0000256" key="10">
    <source>
        <dbReference type="SAM" id="Coils"/>
    </source>
</evidence>
<evidence type="ECO:0000256" key="4">
    <source>
        <dbReference type="ARBA" id="ARBA00022679"/>
    </source>
</evidence>
<feature type="modified residue" description="4-aspartylphosphate" evidence="9">
    <location>
        <position position="562"/>
    </location>
</feature>
<feature type="domain" description="PAC" evidence="14">
    <location>
        <begin position="87"/>
        <end position="139"/>
    </location>
</feature>
<evidence type="ECO:0000313" key="15">
    <source>
        <dbReference type="EMBL" id="MFC4728104.1"/>
    </source>
</evidence>
<dbReference type="Proteomes" id="UP001595892">
    <property type="component" value="Unassembled WGS sequence"/>
</dbReference>
<gene>
    <name evidence="15" type="ORF">ACFO3Q_07980</name>
</gene>
<feature type="domain" description="Response regulatory" evidence="12">
    <location>
        <begin position="512"/>
        <end position="624"/>
    </location>
</feature>
<dbReference type="InterPro" id="IPR000700">
    <property type="entry name" value="PAS-assoc_C"/>
</dbReference>
<evidence type="ECO:0000259" key="14">
    <source>
        <dbReference type="PROSITE" id="PS50113"/>
    </source>
</evidence>
<dbReference type="Pfam" id="PF00072">
    <property type="entry name" value="Response_reg"/>
    <property type="match status" value="1"/>
</dbReference>
<evidence type="ECO:0000259" key="11">
    <source>
        <dbReference type="PROSITE" id="PS50109"/>
    </source>
</evidence>
<keyword evidence="6" id="KW-0418">Kinase</keyword>
<keyword evidence="10" id="KW-0175">Coiled coil</keyword>
<comment type="caution">
    <text evidence="15">The sequence shown here is derived from an EMBL/GenBank/DDBJ whole genome shotgun (WGS) entry which is preliminary data.</text>
</comment>
<keyword evidence="16" id="KW-1185">Reference proteome</keyword>
<dbReference type="InterPro" id="IPR035965">
    <property type="entry name" value="PAS-like_dom_sf"/>
</dbReference>
<evidence type="ECO:0000256" key="9">
    <source>
        <dbReference type="PROSITE-ProRule" id="PRU00169"/>
    </source>
</evidence>
<dbReference type="Gene3D" id="1.10.287.130">
    <property type="match status" value="1"/>
</dbReference>
<dbReference type="Gene3D" id="3.30.565.10">
    <property type="entry name" value="Histidine kinase-like ATPase, C-terminal domain"/>
    <property type="match status" value="1"/>
</dbReference>
<dbReference type="InterPro" id="IPR036097">
    <property type="entry name" value="HisK_dim/P_sf"/>
</dbReference>
<dbReference type="EMBL" id="JBHSGG010000022">
    <property type="protein sequence ID" value="MFC4728104.1"/>
    <property type="molecule type" value="Genomic_DNA"/>
</dbReference>
<dbReference type="PANTHER" id="PTHR43065:SF49">
    <property type="entry name" value="HISTIDINE KINASE"/>
    <property type="match status" value="1"/>
</dbReference>
<dbReference type="EC" id="2.7.13.3" evidence="2"/>
<evidence type="ECO:0000256" key="3">
    <source>
        <dbReference type="ARBA" id="ARBA00022553"/>
    </source>
</evidence>
<dbReference type="SUPFAM" id="SSF55785">
    <property type="entry name" value="PYP-like sensor domain (PAS domain)"/>
    <property type="match status" value="2"/>
</dbReference>
<feature type="domain" description="PAS" evidence="13">
    <location>
        <begin position="12"/>
        <end position="85"/>
    </location>
</feature>
<keyword evidence="7" id="KW-0067">ATP-binding</keyword>
<feature type="coiled-coil region" evidence="10">
    <location>
        <begin position="251"/>
        <end position="278"/>
    </location>
</feature>
<dbReference type="SMART" id="SM00387">
    <property type="entry name" value="HATPase_c"/>
    <property type="match status" value="1"/>
</dbReference>
<keyword evidence="5" id="KW-0547">Nucleotide-binding</keyword>
<evidence type="ECO:0000256" key="8">
    <source>
        <dbReference type="ARBA" id="ARBA00023012"/>
    </source>
</evidence>
<sequence>MPTSHERATPVSTESYKALVEAVVDYAIYMLDRDGRIISWNAGAARIKGYHRDEVLGRHFSCFFTEEDRAAGKPETAIATAIREGRFHSEGWRLRKDGERFWALTALDVVHDEQGRLIGLAKITRDMTEQHALQEALAASERNFRLLVQGVSDYAIYMLDPAGRINSWNSGAERIKGYSSDEVIGSHFSRFFTPEDRAADLPARALATCLAEGRFESEGWRIRKDGSRFWAHAVVEVIRGPDGEHLGFAKVTRDITERRDTQQRLEEAREQLLQAQKLEAIGQLTGNIAHDFNNLLTVVRGAADLAMRLDPDPRVRRQLEVIAQAADTGTGITRQLLTFARRQPLQVRRIAPADALQKTLQLVRQSLRPGIALSSSIPHDLPAIEVDLNQLELALLNLAVNARDAIQDDGEIHLGAAVRVLDGEVDGLRGSFLALSVSDTGCGIPPELEDRIFEPFFTTKQFGRGTGLGLSQVYGFTRESGGGVQIASRTGEGTTVTLFLPCSEAVEAVNPRILVVEDDPALAQVACDMLEMMDYEVLLARSGAEALQLLRHTPHVDLVFSDIVMPGGINGVELANHVRRRLPEVPILLTTGHSAAQQDGALAYPVLDKPYTYEQLQERLREHLVRAPARAPAAAAHGGAG</sequence>
<dbReference type="PROSITE" id="PS50109">
    <property type="entry name" value="HIS_KIN"/>
    <property type="match status" value="1"/>
</dbReference>
<feature type="domain" description="PAC" evidence="14">
    <location>
        <begin position="215"/>
        <end position="267"/>
    </location>
</feature>
<dbReference type="InterPro" id="IPR001610">
    <property type="entry name" value="PAC"/>
</dbReference>
<proteinExistence type="predicted"/>
<evidence type="ECO:0000256" key="6">
    <source>
        <dbReference type="ARBA" id="ARBA00022777"/>
    </source>
</evidence>
<dbReference type="SMART" id="SM00448">
    <property type="entry name" value="REC"/>
    <property type="match status" value="1"/>
</dbReference>
<dbReference type="InterPro" id="IPR013767">
    <property type="entry name" value="PAS_fold"/>
</dbReference>
<evidence type="ECO:0000259" key="13">
    <source>
        <dbReference type="PROSITE" id="PS50112"/>
    </source>
</evidence>
<dbReference type="SMART" id="SM00388">
    <property type="entry name" value="HisKA"/>
    <property type="match status" value="1"/>
</dbReference>
<dbReference type="PROSITE" id="PS50112">
    <property type="entry name" value="PAS"/>
    <property type="match status" value="2"/>
</dbReference>
<evidence type="ECO:0000256" key="1">
    <source>
        <dbReference type="ARBA" id="ARBA00000085"/>
    </source>
</evidence>
<dbReference type="InterPro" id="IPR001789">
    <property type="entry name" value="Sig_transdc_resp-reg_receiver"/>
</dbReference>
<evidence type="ECO:0000259" key="12">
    <source>
        <dbReference type="PROSITE" id="PS50110"/>
    </source>
</evidence>
<dbReference type="Pfam" id="PF13426">
    <property type="entry name" value="PAS_9"/>
    <property type="match status" value="1"/>
</dbReference>
<dbReference type="Gene3D" id="3.30.450.20">
    <property type="entry name" value="PAS domain"/>
    <property type="match status" value="2"/>
</dbReference>
<protein>
    <recommendedName>
        <fullName evidence="2">histidine kinase</fullName>
        <ecNumber evidence="2">2.7.13.3</ecNumber>
    </recommendedName>
</protein>
<dbReference type="SUPFAM" id="SSF47384">
    <property type="entry name" value="Homodimeric domain of signal transducing histidine kinase"/>
    <property type="match status" value="1"/>
</dbReference>
<name>A0ABV9NLV7_9GAMM</name>
<dbReference type="InterPro" id="IPR004358">
    <property type="entry name" value="Sig_transdc_His_kin-like_C"/>
</dbReference>
<reference evidence="16" key="1">
    <citation type="journal article" date="2019" name="Int. J. Syst. Evol. Microbiol.">
        <title>The Global Catalogue of Microorganisms (GCM) 10K type strain sequencing project: providing services to taxonomists for standard genome sequencing and annotation.</title>
        <authorList>
            <consortium name="The Broad Institute Genomics Platform"/>
            <consortium name="The Broad Institute Genome Sequencing Center for Infectious Disease"/>
            <person name="Wu L."/>
            <person name="Ma J."/>
        </authorList>
    </citation>
    <scope>NUCLEOTIDE SEQUENCE [LARGE SCALE GENOMIC DNA]</scope>
    <source>
        <strain evidence="16">CGMCC 1.13574</strain>
    </source>
</reference>
<dbReference type="Pfam" id="PF00989">
    <property type="entry name" value="PAS"/>
    <property type="match status" value="1"/>
</dbReference>
<comment type="catalytic activity">
    <reaction evidence="1">
        <text>ATP + protein L-histidine = ADP + protein N-phospho-L-histidine.</text>
        <dbReference type="EC" id="2.7.13.3"/>
    </reaction>
</comment>
<dbReference type="SMART" id="SM00086">
    <property type="entry name" value="PAC"/>
    <property type="match status" value="2"/>
</dbReference>
<dbReference type="Gene3D" id="3.40.50.2300">
    <property type="match status" value="1"/>
</dbReference>
<dbReference type="InterPro" id="IPR003594">
    <property type="entry name" value="HATPase_dom"/>
</dbReference>
<dbReference type="InterPro" id="IPR036890">
    <property type="entry name" value="HATPase_C_sf"/>
</dbReference>
<dbReference type="InterPro" id="IPR011006">
    <property type="entry name" value="CheY-like_superfamily"/>
</dbReference>
<keyword evidence="4" id="KW-0808">Transferase</keyword>